<evidence type="ECO:0000256" key="3">
    <source>
        <dbReference type="ARBA" id="ARBA00022946"/>
    </source>
</evidence>
<comment type="caution">
    <text evidence="4">The sequence shown here is derived from an EMBL/GenBank/DDBJ whole genome shotgun (WGS) entry which is preliminary data.</text>
</comment>
<evidence type="ECO:0000313" key="4">
    <source>
        <dbReference type="EMBL" id="KAG0469248.1"/>
    </source>
</evidence>
<dbReference type="Gene3D" id="1.25.70.10">
    <property type="entry name" value="Transcription termination factor 3, mitochondrial"/>
    <property type="match status" value="1"/>
</dbReference>
<dbReference type="PANTHER" id="PTHR13068:SF236">
    <property type="entry name" value="OS02G0749800 PROTEIN"/>
    <property type="match status" value="1"/>
</dbReference>
<dbReference type="InterPro" id="IPR003690">
    <property type="entry name" value="MTERF"/>
</dbReference>
<comment type="similarity">
    <text evidence="1">Belongs to the mTERF family.</text>
</comment>
<keyword evidence="2" id="KW-0805">Transcription regulation</keyword>
<protein>
    <submittedName>
        <fullName evidence="4">Uncharacterized protein</fullName>
    </submittedName>
</protein>
<keyword evidence="2" id="KW-0804">Transcription</keyword>
<dbReference type="EMBL" id="JADCNM010000009">
    <property type="protein sequence ID" value="KAG0469248.1"/>
    <property type="molecule type" value="Genomic_DNA"/>
</dbReference>
<dbReference type="GO" id="GO:0006353">
    <property type="term" value="P:DNA-templated transcription termination"/>
    <property type="evidence" value="ECO:0007669"/>
    <property type="project" value="UniProtKB-KW"/>
</dbReference>
<dbReference type="InterPro" id="IPR038538">
    <property type="entry name" value="MTERF_sf"/>
</dbReference>
<evidence type="ECO:0000256" key="2">
    <source>
        <dbReference type="ARBA" id="ARBA00022472"/>
    </source>
</evidence>
<sequence length="370" mass="41583">MILLRRRIAHLLHSTSRAATLFFSSASQNPLSNSPFIVEYLISSVGLSQEAAIKASKNITHLKSPSQPDSVIQLLKQSGFSDDQIKRLVVRKPNILCASVDKKLRPKMKAMMQTGFTESELTQLLSEIPSFFHSNNAVSRIQFWRDFFGNEDNFLKTLIRGRFLLTSSLDNRILPNISFLSGCGIPVKRIGSLIKSNPRLITAKLGSIKDLVARTEELGFCRGSGMFYHALDSVFKVSLDNMKEKIKLLRSAGWSESEVSSVILRAPYILKISNKNLADKRKFFLERLGCDMSYLAKNPTLLSLSLDKRLVPRCDVLQLLKSKGLLKRKVAANSVMQATNETFILKFILPYREKIPKLLDNYVAATAVKL</sequence>
<dbReference type="FunFam" id="1.25.70.10:FF:000001">
    <property type="entry name" value="Mitochondrial transcription termination factor-like"/>
    <property type="match status" value="1"/>
</dbReference>
<dbReference type="Pfam" id="PF02536">
    <property type="entry name" value="mTERF"/>
    <property type="match status" value="2"/>
</dbReference>
<dbReference type="OrthoDB" id="641315at2759"/>
<proteinExistence type="inferred from homology"/>
<dbReference type="AlphaFoldDB" id="A0A835QID2"/>
<keyword evidence="2" id="KW-0806">Transcription termination</keyword>
<evidence type="ECO:0000256" key="1">
    <source>
        <dbReference type="ARBA" id="ARBA00007692"/>
    </source>
</evidence>
<dbReference type="SMART" id="SM00733">
    <property type="entry name" value="Mterf"/>
    <property type="match status" value="6"/>
</dbReference>
<reference evidence="4 5" key="1">
    <citation type="journal article" date="2020" name="Nat. Food">
        <title>A phased Vanilla planifolia genome enables genetic improvement of flavour and production.</title>
        <authorList>
            <person name="Hasing T."/>
            <person name="Tang H."/>
            <person name="Brym M."/>
            <person name="Khazi F."/>
            <person name="Huang T."/>
            <person name="Chambers A.H."/>
        </authorList>
    </citation>
    <scope>NUCLEOTIDE SEQUENCE [LARGE SCALE GENOMIC DNA]</scope>
    <source>
        <tissue evidence="4">Leaf</tissue>
    </source>
</reference>
<accession>A0A835QID2</accession>
<evidence type="ECO:0000313" key="5">
    <source>
        <dbReference type="Proteomes" id="UP000639772"/>
    </source>
</evidence>
<dbReference type="GO" id="GO:0003676">
    <property type="term" value="F:nucleic acid binding"/>
    <property type="evidence" value="ECO:0007669"/>
    <property type="project" value="InterPro"/>
</dbReference>
<dbReference type="Proteomes" id="UP000639772">
    <property type="component" value="Chromosome 9"/>
</dbReference>
<keyword evidence="3" id="KW-0809">Transit peptide</keyword>
<organism evidence="4 5">
    <name type="scientific">Vanilla planifolia</name>
    <name type="common">Vanilla</name>
    <dbReference type="NCBI Taxonomy" id="51239"/>
    <lineage>
        <taxon>Eukaryota</taxon>
        <taxon>Viridiplantae</taxon>
        <taxon>Streptophyta</taxon>
        <taxon>Embryophyta</taxon>
        <taxon>Tracheophyta</taxon>
        <taxon>Spermatophyta</taxon>
        <taxon>Magnoliopsida</taxon>
        <taxon>Liliopsida</taxon>
        <taxon>Asparagales</taxon>
        <taxon>Orchidaceae</taxon>
        <taxon>Vanilloideae</taxon>
        <taxon>Vanilleae</taxon>
        <taxon>Vanilla</taxon>
    </lineage>
</organism>
<dbReference type="PANTHER" id="PTHR13068">
    <property type="entry name" value="CGI-12 PROTEIN-RELATED"/>
    <property type="match status" value="1"/>
</dbReference>
<name>A0A835QID2_VANPL</name>
<gene>
    <name evidence="4" type="ORF">HPP92_018576</name>
</gene>